<dbReference type="InterPro" id="IPR012910">
    <property type="entry name" value="Plug_dom"/>
</dbReference>
<keyword evidence="5" id="KW-0732">Signal</keyword>
<gene>
    <name evidence="14" type="ORF">LZ536_01440</name>
</gene>
<keyword evidence="7 11" id="KW-0798">TonB box</keyword>
<evidence type="ECO:0000256" key="5">
    <source>
        <dbReference type="ARBA" id="ARBA00022729"/>
    </source>
</evidence>
<sequence length="612" mass="66660">MLDYQPINTTDQAVIVTASRNDQAQSDTAASTNVIDSATIERIGEPLTLDFLRLTPSASVSVSGTDGSQAQVRIRGAEANHTLLFIDGIRANDPAAANEPRFELLNADLASRIEIVRGPQSALWGSEAIGGVVAVDGSADPATEGVAEYGSNQFTRAAGNGGFKTGELTVALGAGVQGSEGIDAFDTPGDGDRDGYWNVTLRGRAALALRGGNEVGVNGFAVRAGNQFDGFNSQTFSHDDTLDNTKNRLAAGRVWLSHKDRVWDARLAVSLLGSTNRNLLDDTFLNETEAKRWTLSGQVSRSFDAGALRNRVTLAAEGEKEDYRASDEAFFGATNQHRTRSHTALTGEWQTELSRWLVTDLALRHDAFNRFKNATTARASALFKIGGRFGIAASWGEGIAQPSFTDLYGFFPNGYAGNPEVKPERSKGWEVSARYGQGPVRASLTYFRQKLEDEIVENATFTSVLNADGTSKRQGVEAEMHWSPGAWLNLSLGYAWLDATQQVIAGQPEQREFRRPKHSGFVSADGQRGRLSYGASLAYTGKHLDRRDSFPFELESLDSYWLATARIGWRIDKRLELFGRIHNAFDADYQDAVGYQTEGRSVFGGLRVAFGR</sequence>
<dbReference type="PANTHER" id="PTHR30069:SF53">
    <property type="entry name" value="COLICIN I RECEPTOR-RELATED"/>
    <property type="match status" value="1"/>
</dbReference>
<evidence type="ECO:0000256" key="8">
    <source>
        <dbReference type="ARBA" id="ARBA00023136"/>
    </source>
</evidence>
<proteinExistence type="inferred from homology"/>
<evidence type="ECO:0000313" key="14">
    <source>
        <dbReference type="EMBL" id="MCL6682567.1"/>
    </source>
</evidence>
<dbReference type="Gene3D" id="2.170.130.10">
    <property type="entry name" value="TonB-dependent receptor, plug domain"/>
    <property type="match status" value="1"/>
</dbReference>
<evidence type="ECO:0000313" key="15">
    <source>
        <dbReference type="Proteomes" id="UP001165363"/>
    </source>
</evidence>
<dbReference type="PANTHER" id="PTHR30069">
    <property type="entry name" value="TONB-DEPENDENT OUTER MEMBRANE RECEPTOR"/>
    <property type="match status" value="1"/>
</dbReference>
<protein>
    <submittedName>
        <fullName evidence="14">TonB-dependent receptor</fullName>
    </submittedName>
</protein>
<evidence type="ECO:0000256" key="7">
    <source>
        <dbReference type="ARBA" id="ARBA00023077"/>
    </source>
</evidence>
<evidence type="ECO:0000256" key="1">
    <source>
        <dbReference type="ARBA" id="ARBA00004571"/>
    </source>
</evidence>
<evidence type="ECO:0000256" key="11">
    <source>
        <dbReference type="RuleBase" id="RU003357"/>
    </source>
</evidence>
<organism evidence="14 15">
    <name type="scientific">Sphingomonas alba</name>
    <dbReference type="NCBI Taxonomy" id="2908208"/>
    <lineage>
        <taxon>Bacteria</taxon>
        <taxon>Pseudomonadati</taxon>
        <taxon>Pseudomonadota</taxon>
        <taxon>Alphaproteobacteria</taxon>
        <taxon>Sphingomonadales</taxon>
        <taxon>Sphingomonadaceae</taxon>
        <taxon>Sphingomonas</taxon>
    </lineage>
</organism>
<dbReference type="Gene3D" id="2.40.170.20">
    <property type="entry name" value="TonB-dependent receptor, beta-barrel domain"/>
    <property type="match status" value="1"/>
</dbReference>
<feature type="domain" description="TonB-dependent receptor-like beta-barrel" evidence="12">
    <location>
        <begin position="200"/>
        <end position="583"/>
    </location>
</feature>
<comment type="subcellular location">
    <subcellularLocation>
        <location evidence="1 10">Cell outer membrane</location>
        <topology evidence="1 10">Multi-pass membrane protein</topology>
    </subcellularLocation>
</comment>
<evidence type="ECO:0000256" key="3">
    <source>
        <dbReference type="ARBA" id="ARBA00022452"/>
    </source>
</evidence>
<dbReference type="Pfam" id="PF07715">
    <property type="entry name" value="Plug"/>
    <property type="match status" value="1"/>
</dbReference>
<dbReference type="InterPro" id="IPR000531">
    <property type="entry name" value="Beta-barrel_TonB"/>
</dbReference>
<dbReference type="SUPFAM" id="SSF56935">
    <property type="entry name" value="Porins"/>
    <property type="match status" value="1"/>
</dbReference>
<keyword evidence="3 10" id="KW-1134">Transmembrane beta strand</keyword>
<keyword evidence="15" id="KW-1185">Reference proteome</keyword>
<comment type="caution">
    <text evidence="14">The sequence shown here is derived from an EMBL/GenBank/DDBJ whole genome shotgun (WGS) entry which is preliminary data.</text>
</comment>
<evidence type="ECO:0000256" key="6">
    <source>
        <dbReference type="ARBA" id="ARBA00023065"/>
    </source>
</evidence>
<keyword evidence="14" id="KW-0675">Receptor</keyword>
<evidence type="ECO:0000259" key="12">
    <source>
        <dbReference type="Pfam" id="PF00593"/>
    </source>
</evidence>
<dbReference type="RefSeq" id="WP_249846528.1">
    <property type="nucleotide sequence ID" value="NZ_JAMGBD010000001.1"/>
</dbReference>
<dbReference type="EMBL" id="JAMGBD010000001">
    <property type="protein sequence ID" value="MCL6682567.1"/>
    <property type="molecule type" value="Genomic_DNA"/>
</dbReference>
<evidence type="ECO:0000256" key="9">
    <source>
        <dbReference type="ARBA" id="ARBA00023237"/>
    </source>
</evidence>
<dbReference type="Proteomes" id="UP001165363">
    <property type="component" value="Unassembled WGS sequence"/>
</dbReference>
<feature type="domain" description="TonB-dependent receptor plug" evidence="13">
    <location>
        <begin position="25"/>
        <end position="132"/>
    </location>
</feature>
<keyword evidence="8 10" id="KW-0472">Membrane</keyword>
<dbReference type="PROSITE" id="PS52016">
    <property type="entry name" value="TONB_DEPENDENT_REC_3"/>
    <property type="match status" value="1"/>
</dbReference>
<keyword evidence="6" id="KW-0406">Ion transport</keyword>
<accession>A0ABT0RJ04</accession>
<reference evidence="14" key="1">
    <citation type="submission" date="2022-05" db="EMBL/GenBank/DDBJ databases">
        <authorList>
            <person name="Jo J.-H."/>
            <person name="Im W.-T."/>
        </authorList>
    </citation>
    <scope>NUCLEOTIDE SEQUENCE</scope>
    <source>
        <strain evidence="14">SE158</strain>
    </source>
</reference>
<dbReference type="InterPro" id="IPR036942">
    <property type="entry name" value="Beta-barrel_TonB_sf"/>
</dbReference>
<dbReference type="Pfam" id="PF00593">
    <property type="entry name" value="TonB_dep_Rec_b-barrel"/>
    <property type="match status" value="1"/>
</dbReference>
<keyword evidence="9 10" id="KW-0998">Cell outer membrane</keyword>
<dbReference type="InterPro" id="IPR037066">
    <property type="entry name" value="Plug_dom_sf"/>
</dbReference>
<dbReference type="InterPro" id="IPR039426">
    <property type="entry name" value="TonB-dep_rcpt-like"/>
</dbReference>
<evidence type="ECO:0000256" key="4">
    <source>
        <dbReference type="ARBA" id="ARBA00022692"/>
    </source>
</evidence>
<keyword evidence="4 10" id="KW-0812">Transmembrane</keyword>
<keyword evidence="2 10" id="KW-0813">Transport</keyword>
<evidence type="ECO:0000256" key="2">
    <source>
        <dbReference type="ARBA" id="ARBA00022448"/>
    </source>
</evidence>
<name>A0ABT0RJ04_9SPHN</name>
<comment type="similarity">
    <text evidence="10 11">Belongs to the TonB-dependent receptor family.</text>
</comment>
<evidence type="ECO:0000259" key="13">
    <source>
        <dbReference type="Pfam" id="PF07715"/>
    </source>
</evidence>
<evidence type="ECO:0000256" key="10">
    <source>
        <dbReference type="PROSITE-ProRule" id="PRU01360"/>
    </source>
</evidence>